<dbReference type="InterPro" id="IPR017853">
    <property type="entry name" value="GH"/>
</dbReference>
<keyword evidence="4" id="KW-0326">Glycosidase</keyword>
<organism evidence="6 7">
    <name type="scientific">Persicobacter psychrovividus</name>
    <dbReference type="NCBI Taxonomy" id="387638"/>
    <lineage>
        <taxon>Bacteria</taxon>
        <taxon>Pseudomonadati</taxon>
        <taxon>Bacteroidota</taxon>
        <taxon>Cytophagia</taxon>
        <taxon>Cytophagales</taxon>
        <taxon>Persicobacteraceae</taxon>
        <taxon>Persicobacter</taxon>
    </lineage>
</organism>
<dbReference type="EMBL" id="AP025296">
    <property type="protein sequence ID" value="BDD01823.1"/>
    <property type="molecule type" value="Genomic_DNA"/>
</dbReference>
<evidence type="ECO:0000256" key="2">
    <source>
        <dbReference type="ARBA" id="ARBA00022801"/>
    </source>
</evidence>
<dbReference type="Proteomes" id="UP001354989">
    <property type="component" value="Plasmid pPP4"/>
</dbReference>
<protein>
    <submittedName>
        <fullName evidence="6">Glycosyl hydrolase</fullName>
    </submittedName>
</protein>
<evidence type="ECO:0000313" key="7">
    <source>
        <dbReference type="Proteomes" id="UP001354989"/>
    </source>
</evidence>
<dbReference type="Gene3D" id="2.60.40.10">
    <property type="entry name" value="Immunoglobulins"/>
    <property type="match status" value="1"/>
</dbReference>
<dbReference type="PROSITE" id="PS00775">
    <property type="entry name" value="GLYCOSYL_HYDROL_F3"/>
    <property type="match status" value="1"/>
</dbReference>
<evidence type="ECO:0000259" key="5">
    <source>
        <dbReference type="SMART" id="SM01217"/>
    </source>
</evidence>
<dbReference type="InterPro" id="IPR019800">
    <property type="entry name" value="Glyco_hydro_3_AS"/>
</dbReference>
<name>A0ABN6LF83_9BACT</name>
<dbReference type="GO" id="GO:0016787">
    <property type="term" value="F:hydrolase activity"/>
    <property type="evidence" value="ECO:0007669"/>
    <property type="project" value="UniProtKB-KW"/>
</dbReference>
<keyword evidence="6" id="KW-0614">Plasmid</keyword>
<dbReference type="InterPro" id="IPR050288">
    <property type="entry name" value="Cellulose_deg_GH3"/>
</dbReference>
<dbReference type="SMART" id="SM01217">
    <property type="entry name" value="Fn3_like"/>
    <property type="match status" value="1"/>
</dbReference>
<dbReference type="InterPro" id="IPR036881">
    <property type="entry name" value="Glyco_hydro_3_C_sf"/>
</dbReference>
<dbReference type="InterPro" id="IPR036962">
    <property type="entry name" value="Glyco_hydro_3_N_sf"/>
</dbReference>
<accession>A0ABN6LF83</accession>
<dbReference type="InterPro" id="IPR013783">
    <property type="entry name" value="Ig-like_fold"/>
</dbReference>
<proteinExistence type="inferred from homology"/>
<feature type="domain" description="Fibronectin type III-like" evidence="5">
    <location>
        <begin position="635"/>
        <end position="705"/>
    </location>
</feature>
<evidence type="ECO:0000256" key="3">
    <source>
        <dbReference type="ARBA" id="ARBA00023277"/>
    </source>
</evidence>
<gene>
    <name evidence="6" type="ORF">PEPS_41030</name>
</gene>
<evidence type="ECO:0000313" key="6">
    <source>
        <dbReference type="EMBL" id="BDD01823.1"/>
    </source>
</evidence>
<dbReference type="SUPFAM" id="SSF52279">
    <property type="entry name" value="Beta-D-glucan exohydrolase, C-terminal domain"/>
    <property type="match status" value="1"/>
</dbReference>
<comment type="similarity">
    <text evidence="1 4">Belongs to the glycosyl hydrolase 3 family.</text>
</comment>
<evidence type="ECO:0000256" key="4">
    <source>
        <dbReference type="RuleBase" id="RU361161"/>
    </source>
</evidence>
<dbReference type="Pfam" id="PF01915">
    <property type="entry name" value="Glyco_hydro_3_C"/>
    <property type="match status" value="1"/>
</dbReference>
<evidence type="ECO:0000256" key="1">
    <source>
        <dbReference type="ARBA" id="ARBA00005336"/>
    </source>
</evidence>
<dbReference type="PROSITE" id="PS51257">
    <property type="entry name" value="PROKAR_LIPOPROTEIN"/>
    <property type="match status" value="1"/>
</dbReference>
<reference evidence="6 7" key="1">
    <citation type="submission" date="2021-12" db="EMBL/GenBank/DDBJ databases">
        <title>Genome sequencing of bacteria with rrn-lacking chromosome and rrn-plasmid.</title>
        <authorList>
            <person name="Anda M."/>
            <person name="Iwasaki W."/>
        </authorList>
    </citation>
    <scope>NUCLEOTIDE SEQUENCE [LARGE SCALE GENOMIC DNA]</scope>
    <source>
        <strain evidence="6 7">NBRC 101262</strain>
        <plasmid evidence="6 7">pPP4</plasmid>
    </source>
</reference>
<keyword evidence="7" id="KW-1185">Reference proteome</keyword>
<dbReference type="Gene3D" id="3.40.50.1700">
    <property type="entry name" value="Glycoside hydrolase family 3 C-terminal domain"/>
    <property type="match status" value="1"/>
</dbReference>
<dbReference type="InterPro" id="IPR002772">
    <property type="entry name" value="Glyco_hydro_3_C"/>
</dbReference>
<dbReference type="InterPro" id="IPR026891">
    <property type="entry name" value="Fn3-like"/>
</dbReference>
<dbReference type="Pfam" id="PF14310">
    <property type="entry name" value="Fn3-like"/>
    <property type="match status" value="1"/>
</dbReference>
<dbReference type="RefSeq" id="WP_338399138.1">
    <property type="nucleotide sequence ID" value="NZ_AP025296.1"/>
</dbReference>
<keyword evidence="3" id="KW-0119">Carbohydrate metabolism</keyword>
<dbReference type="PRINTS" id="PR00133">
    <property type="entry name" value="GLHYDRLASE3"/>
</dbReference>
<dbReference type="InterPro" id="IPR001764">
    <property type="entry name" value="Glyco_hydro_3_N"/>
</dbReference>
<keyword evidence="2 4" id="KW-0378">Hydrolase</keyword>
<geneLocation type="plasmid" evidence="6 7">
    <name>pPP4</name>
</geneLocation>
<dbReference type="PANTHER" id="PTHR42715:SF10">
    <property type="entry name" value="BETA-GLUCOSIDASE"/>
    <property type="match status" value="1"/>
</dbReference>
<dbReference type="SUPFAM" id="SSF51445">
    <property type="entry name" value="(Trans)glycosidases"/>
    <property type="match status" value="1"/>
</dbReference>
<sequence length="724" mass="80823">MRKLIKVLFVASLLMACKSTPTRQSPSYQSLIGQMTLDEKLEMIHCRTSFTNGAVPRLNIPALIMSDGPYGVRVEHGEDYVRINAYDDQATYLPKCITLGATWNKDLGLKYGEVLGAEANERGKDVILGPGVNIIRTPLNGRNFEYLSEDPFLTKKMGVGYIKGVQSQGVAACVKHLVANNQETWRNSVDVELSERPLREIYLPAFKEAVQQGNVLTLMGAYNKLRGEFCSHHDYLLNQILKDEWGFKGLVVSDWGAVHNTKEALENGLDLEMGTELYMKKYDYDKVYLADPAKAMIESGQVDEAVVDDKVERILYVMDKIHMLNNNEQRPAGSRNTTEHQLVAKKVAEEGIVLLKNEGLLPIKNAPKKIAVIGRNANQKTSMGGGSSQVNALYEVTALEGIKNIFGEESEITYCQGYDVNKAQKRDEQKMQEAINAAKAADLVIYVGGWIQNWDLKDFAWRDNAFDSEAVDKPNMKLPFHQEELIMGILKANPQTVVVMMGGGPVEMNHWLPQTKALIQAWYPGMEGGNALAEIIAGKVNPSGKLPMTFPKKLADAPAHHLAHFPGKEEVVKYTEGIFVGYRFFDTFNVAPAFCFGHGLSYTTFEVDQLKIKQEEHQITASVQVTNTGEMAGKEVVQLYVSKQQPALERAEQELKGFEKIALEAGASKTLEITIPLQELKYFDEKANQWVLEPGTYEFRLGTSSRDIHQSAIINLNKNSDVIF</sequence>
<dbReference type="Gene3D" id="3.20.20.300">
    <property type="entry name" value="Glycoside hydrolase, family 3, N-terminal domain"/>
    <property type="match status" value="1"/>
</dbReference>
<dbReference type="Pfam" id="PF00933">
    <property type="entry name" value="Glyco_hydro_3"/>
    <property type="match status" value="1"/>
</dbReference>
<dbReference type="PANTHER" id="PTHR42715">
    <property type="entry name" value="BETA-GLUCOSIDASE"/>
    <property type="match status" value="1"/>
</dbReference>